<dbReference type="Gene3D" id="3.40.720.10">
    <property type="entry name" value="Alkaline Phosphatase, subunit A"/>
    <property type="match status" value="1"/>
</dbReference>
<dbReference type="GeneID" id="28988975"/>
<dbReference type="CDD" id="cd16018">
    <property type="entry name" value="Enpp"/>
    <property type="match status" value="1"/>
</dbReference>
<dbReference type="PANTHER" id="PTHR10151">
    <property type="entry name" value="ECTONUCLEOTIDE PYROPHOSPHATASE/PHOSPHODIESTERASE"/>
    <property type="match status" value="1"/>
</dbReference>
<dbReference type="AlphaFoldDB" id="A0A162UTD2"/>
<protein>
    <submittedName>
        <fullName evidence="1">Uncharacterized protein</fullName>
    </submittedName>
</protein>
<evidence type="ECO:0000313" key="1">
    <source>
        <dbReference type="EMBL" id="OAD77823.1"/>
    </source>
</evidence>
<dbReference type="OrthoDB" id="415411at2759"/>
<dbReference type="Gene3D" id="3.30.1360.180">
    <property type="match status" value="1"/>
</dbReference>
<reference evidence="2" key="1">
    <citation type="submission" date="2015-06" db="EMBL/GenBank/DDBJ databases">
        <title>Expansion of signal transduction pathways in fungi by whole-genome duplication.</title>
        <authorList>
            <consortium name="DOE Joint Genome Institute"/>
            <person name="Corrochano L.M."/>
            <person name="Kuo A."/>
            <person name="Marcet-Houben M."/>
            <person name="Polaino S."/>
            <person name="Salamov A."/>
            <person name="Villalobos J.M."/>
            <person name="Alvarez M.I."/>
            <person name="Avalos J."/>
            <person name="Benito E.P."/>
            <person name="Benoit I."/>
            <person name="Burger G."/>
            <person name="Camino L.P."/>
            <person name="Canovas D."/>
            <person name="Cerda-Olmedo E."/>
            <person name="Cheng J.-F."/>
            <person name="Dominguez A."/>
            <person name="Elias M."/>
            <person name="Eslava A.P."/>
            <person name="Glaser F."/>
            <person name="Grimwood J."/>
            <person name="Gutierrez G."/>
            <person name="Heitman J."/>
            <person name="Henrissat B."/>
            <person name="Iturriaga E.A."/>
            <person name="Lang B.F."/>
            <person name="Lavin J.L."/>
            <person name="Lee S."/>
            <person name="Li W."/>
            <person name="Lindquist E."/>
            <person name="Lopez-Garcia S."/>
            <person name="Luque E.M."/>
            <person name="Marcos A.T."/>
            <person name="Martin J."/>
            <person name="McCluskey K."/>
            <person name="Medina H.R."/>
            <person name="Miralles-Duran A."/>
            <person name="Miyazaki A."/>
            <person name="Munoz-Torres E."/>
            <person name="Oguiza J.A."/>
            <person name="Ohm R."/>
            <person name="Olmedo M."/>
            <person name="Orejas M."/>
            <person name="Ortiz-Castellanos L."/>
            <person name="Pisabarro A.G."/>
            <person name="Rodriguez-Romero J."/>
            <person name="Ruiz-Herrera J."/>
            <person name="Ruiz-Vazquez R."/>
            <person name="Sanz C."/>
            <person name="Schackwitz W."/>
            <person name="Schmutz J."/>
            <person name="Shahriari M."/>
            <person name="Shelest E."/>
            <person name="Silva-Franco F."/>
            <person name="Soanes D."/>
            <person name="Syed K."/>
            <person name="Tagua V.G."/>
            <person name="Talbot N.J."/>
            <person name="Thon M."/>
            <person name="De vries R.P."/>
            <person name="Wiebenga A."/>
            <person name="Yadav J.S."/>
            <person name="Braun E.L."/>
            <person name="Baker S."/>
            <person name="Garre V."/>
            <person name="Horwitz B."/>
            <person name="Torres-Martinez S."/>
            <person name="Idnurm A."/>
            <person name="Herrera-Estrella A."/>
            <person name="Gabaldon T."/>
            <person name="Grigoriev I.V."/>
        </authorList>
    </citation>
    <scope>NUCLEOTIDE SEQUENCE [LARGE SCALE GENOMIC DNA]</scope>
    <source>
        <strain evidence="2">NRRL 1555(-)</strain>
    </source>
</reference>
<dbReference type="STRING" id="763407.A0A162UTD2"/>
<dbReference type="SUPFAM" id="SSF53649">
    <property type="entry name" value="Alkaline phosphatase-like"/>
    <property type="match status" value="1"/>
</dbReference>
<dbReference type="InParanoid" id="A0A162UTD2"/>
<dbReference type="PANTHER" id="PTHR10151:SF120">
    <property type="entry name" value="BIS(5'-ADENOSYL)-TRIPHOSPHATASE"/>
    <property type="match status" value="1"/>
</dbReference>
<name>A0A162UTD2_PHYB8</name>
<sequence>YNNGTTHFKPTVILVSLDGFRNDYLERGVTPTLTNFASKNIKAKHMYPSFPSITFPNHWTLVTGLYPEAHGIVANEFYDPLLQAGFIHKQPEISLQPRWWGGEPIWATSTLQGKRSGVIMWPGAAVPIHSATADYFIDYDRSMSAVDKMDMALKWLDLPLERRPQVIAIYIPQIDQKGHGGGPDGPQMNMVLSNMDSAIEHLLNGLDKRNLGSHVHVVIVSDHGMAATHSSQLIYYDDIIPHDLLPYLEREAWPLLSLRPVSDAPPDIIERVYEALYLYTQSVDEPHFEVYLRQDVPERFHYNSTERIAPIVTIPDPGYSFVTHKEFDPSLGKDYRPRGMHGYDNKAVEMRAIFMARGPTVEREYKAGVVLEPFQNIEVYEFITHIMDLTPAPNNGTLHGMFKAI</sequence>
<dbReference type="InterPro" id="IPR002591">
    <property type="entry name" value="Phosphodiest/P_Trfase"/>
</dbReference>
<feature type="non-terminal residue" evidence="1">
    <location>
        <position position="1"/>
    </location>
</feature>
<proteinExistence type="predicted"/>
<gene>
    <name evidence="1" type="ORF">PHYBLDRAFT_108823</name>
</gene>
<dbReference type="RefSeq" id="XP_018295863.1">
    <property type="nucleotide sequence ID" value="XM_018428069.1"/>
</dbReference>
<dbReference type="VEuPathDB" id="FungiDB:PHYBLDRAFT_108823"/>
<evidence type="ECO:0000313" key="2">
    <source>
        <dbReference type="Proteomes" id="UP000077315"/>
    </source>
</evidence>
<dbReference type="Proteomes" id="UP000077315">
    <property type="component" value="Unassembled WGS sequence"/>
</dbReference>
<accession>A0A162UTD2</accession>
<dbReference type="EMBL" id="KV440974">
    <property type="protein sequence ID" value="OAD77823.1"/>
    <property type="molecule type" value="Genomic_DNA"/>
</dbReference>
<dbReference type="GO" id="GO:0017111">
    <property type="term" value="F:ribonucleoside triphosphate phosphatase activity"/>
    <property type="evidence" value="ECO:0007669"/>
    <property type="project" value="TreeGrafter"/>
</dbReference>
<dbReference type="InterPro" id="IPR017850">
    <property type="entry name" value="Alkaline_phosphatase_core_sf"/>
</dbReference>
<keyword evidence="2" id="KW-1185">Reference proteome</keyword>
<dbReference type="Pfam" id="PF01663">
    <property type="entry name" value="Phosphodiest"/>
    <property type="match status" value="1"/>
</dbReference>
<dbReference type="GO" id="GO:0047429">
    <property type="term" value="F:nucleoside triphosphate diphosphatase activity"/>
    <property type="evidence" value="ECO:0007669"/>
    <property type="project" value="TreeGrafter"/>
</dbReference>
<dbReference type="GO" id="GO:0009141">
    <property type="term" value="P:nucleoside triphosphate metabolic process"/>
    <property type="evidence" value="ECO:0007669"/>
    <property type="project" value="TreeGrafter"/>
</dbReference>
<organism evidence="1 2">
    <name type="scientific">Phycomyces blakesleeanus (strain ATCC 8743b / DSM 1359 / FGSC 10004 / NBRC 33097 / NRRL 1555)</name>
    <dbReference type="NCBI Taxonomy" id="763407"/>
    <lineage>
        <taxon>Eukaryota</taxon>
        <taxon>Fungi</taxon>
        <taxon>Fungi incertae sedis</taxon>
        <taxon>Mucoromycota</taxon>
        <taxon>Mucoromycotina</taxon>
        <taxon>Mucoromycetes</taxon>
        <taxon>Mucorales</taxon>
        <taxon>Phycomycetaceae</taxon>
        <taxon>Phycomyces</taxon>
    </lineage>
</organism>
<dbReference type="FunCoup" id="A0A162UTD2">
    <property type="interactions" value="198"/>
</dbReference>